<dbReference type="SMART" id="SM00184">
    <property type="entry name" value="RING"/>
    <property type="match status" value="1"/>
</dbReference>
<organism evidence="8 9">
    <name type="scientific">Mycena citricolor</name>
    <dbReference type="NCBI Taxonomy" id="2018698"/>
    <lineage>
        <taxon>Eukaryota</taxon>
        <taxon>Fungi</taxon>
        <taxon>Dikarya</taxon>
        <taxon>Basidiomycota</taxon>
        <taxon>Agaricomycotina</taxon>
        <taxon>Agaricomycetes</taxon>
        <taxon>Agaricomycetidae</taxon>
        <taxon>Agaricales</taxon>
        <taxon>Marasmiineae</taxon>
        <taxon>Mycenaceae</taxon>
        <taxon>Mycena</taxon>
    </lineage>
</organism>
<dbReference type="Proteomes" id="UP001295794">
    <property type="component" value="Unassembled WGS sequence"/>
</dbReference>
<gene>
    <name evidence="7" type="ORF">MYCIT1_LOCUS28676</name>
    <name evidence="8" type="ORF">MYCIT1_LOCUS28692</name>
</gene>
<dbReference type="PROSITE" id="PS00518">
    <property type="entry name" value="ZF_RING_1"/>
    <property type="match status" value="1"/>
</dbReference>
<accession>A0AAD2HQH8</accession>
<evidence type="ECO:0000256" key="4">
    <source>
        <dbReference type="PROSITE-ProRule" id="PRU00175"/>
    </source>
</evidence>
<sequence>MSPSRAPFRCLIRSVDPNPGCLCAVQACRGCARAHGLSRAGRGAYVTRETSDALAHFLPVSSGPGFVPCGCIKRSCLVGKCPTRPHQHFKLSCFIIPSATMPCSICYDEYTAPVALPCGHIFCRECVRRTVDAIKLCSVEHFCPTCRTPYSVVGIDPALIPPYLRPHTLPSIRPVFFDHPSPRPACSSSSSSATFPSSSAFASSSSASRPALCMSALPAQLSSALGRAAAEADALRLNATTWKRRAEVHAAANAGLLSFARVAKENAVRMRAERDVASNCCELLKGRLRDIMSCPKWKELEAELCASSLASPNEDPAADDSHPEMDDEKARNALDVDLAELSARAACSAPTGLPVFFIQPHVRKALSESPRSDLESPSLFGPPIKRRKVHDDDSPATSIRARGPGSRGARFSS</sequence>
<evidence type="ECO:0000313" key="7">
    <source>
        <dbReference type="EMBL" id="CAK5278950.1"/>
    </source>
</evidence>
<dbReference type="InterPro" id="IPR001841">
    <property type="entry name" value="Znf_RING"/>
</dbReference>
<evidence type="ECO:0000313" key="8">
    <source>
        <dbReference type="EMBL" id="CAK5278958.1"/>
    </source>
</evidence>
<keyword evidence="9" id="KW-1185">Reference proteome</keyword>
<dbReference type="PROSITE" id="PS51257">
    <property type="entry name" value="PROKAR_LIPOPROTEIN"/>
    <property type="match status" value="1"/>
</dbReference>
<name>A0AAD2HQH8_9AGAR</name>
<dbReference type="InterPro" id="IPR013083">
    <property type="entry name" value="Znf_RING/FYVE/PHD"/>
</dbReference>
<dbReference type="SUPFAM" id="SSF57850">
    <property type="entry name" value="RING/U-box"/>
    <property type="match status" value="1"/>
</dbReference>
<dbReference type="EMBL" id="CAVNYO010000433">
    <property type="protein sequence ID" value="CAK5278958.1"/>
    <property type="molecule type" value="Genomic_DNA"/>
</dbReference>
<proteinExistence type="predicted"/>
<protein>
    <recommendedName>
        <fullName evidence="6">RING-type domain-containing protein</fullName>
    </recommendedName>
</protein>
<evidence type="ECO:0000256" key="2">
    <source>
        <dbReference type="ARBA" id="ARBA00022771"/>
    </source>
</evidence>
<keyword evidence="2 4" id="KW-0863">Zinc-finger</keyword>
<evidence type="ECO:0000256" key="5">
    <source>
        <dbReference type="SAM" id="MobiDB-lite"/>
    </source>
</evidence>
<evidence type="ECO:0000256" key="3">
    <source>
        <dbReference type="ARBA" id="ARBA00022833"/>
    </source>
</evidence>
<dbReference type="InterPro" id="IPR027370">
    <property type="entry name" value="Znf-RING_euk"/>
</dbReference>
<dbReference type="EMBL" id="CAVNYO010000432">
    <property type="protein sequence ID" value="CAK5278950.1"/>
    <property type="molecule type" value="Genomic_DNA"/>
</dbReference>
<comment type="caution">
    <text evidence="8">The sequence shown here is derived from an EMBL/GenBank/DDBJ whole genome shotgun (WGS) entry which is preliminary data.</text>
</comment>
<evidence type="ECO:0000256" key="1">
    <source>
        <dbReference type="ARBA" id="ARBA00022723"/>
    </source>
</evidence>
<dbReference type="PROSITE" id="PS50089">
    <property type="entry name" value="ZF_RING_2"/>
    <property type="match status" value="1"/>
</dbReference>
<feature type="domain" description="RING-type" evidence="6">
    <location>
        <begin position="103"/>
        <end position="147"/>
    </location>
</feature>
<dbReference type="InterPro" id="IPR017907">
    <property type="entry name" value="Znf_RING_CS"/>
</dbReference>
<keyword evidence="1" id="KW-0479">Metal-binding</keyword>
<dbReference type="Pfam" id="PF13445">
    <property type="entry name" value="zf-RING_UBOX"/>
    <property type="match status" value="1"/>
</dbReference>
<evidence type="ECO:0000259" key="6">
    <source>
        <dbReference type="PROSITE" id="PS50089"/>
    </source>
</evidence>
<keyword evidence="3" id="KW-0862">Zinc</keyword>
<dbReference type="GO" id="GO:0008270">
    <property type="term" value="F:zinc ion binding"/>
    <property type="evidence" value="ECO:0007669"/>
    <property type="project" value="UniProtKB-KW"/>
</dbReference>
<reference evidence="8" key="1">
    <citation type="submission" date="2023-11" db="EMBL/GenBank/DDBJ databases">
        <authorList>
            <person name="De Vega J J."/>
            <person name="De Vega J J."/>
        </authorList>
    </citation>
    <scope>NUCLEOTIDE SEQUENCE</scope>
</reference>
<dbReference type="Gene3D" id="3.30.40.10">
    <property type="entry name" value="Zinc/RING finger domain, C3HC4 (zinc finger)"/>
    <property type="match status" value="1"/>
</dbReference>
<dbReference type="AlphaFoldDB" id="A0AAD2HQH8"/>
<evidence type="ECO:0000313" key="9">
    <source>
        <dbReference type="Proteomes" id="UP001295794"/>
    </source>
</evidence>
<feature type="region of interest" description="Disordered" evidence="5">
    <location>
        <begin position="367"/>
        <end position="413"/>
    </location>
</feature>